<feature type="transmembrane region" description="Helical" evidence="1">
    <location>
        <begin position="198"/>
        <end position="219"/>
    </location>
</feature>
<gene>
    <name evidence="2" type="ORF">FJZ47_04975</name>
</gene>
<feature type="transmembrane region" description="Helical" evidence="1">
    <location>
        <begin position="307"/>
        <end position="328"/>
    </location>
</feature>
<reference evidence="2" key="1">
    <citation type="submission" date="2019-03" db="EMBL/GenBank/DDBJ databases">
        <title>Lake Tanganyika Metagenome-Assembled Genomes (MAGs).</title>
        <authorList>
            <person name="Tran P."/>
        </authorList>
    </citation>
    <scope>NUCLEOTIDE SEQUENCE</scope>
    <source>
        <strain evidence="2">K_DeepCast_65m_m2_066</strain>
    </source>
</reference>
<keyword evidence="1" id="KW-0812">Transmembrane</keyword>
<accession>A0A937VXX8</accession>
<dbReference type="EMBL" id="VGLS01000099">
    <property type="protein sequence ID" value="MBM3223143.1"/>
    <property type="molecule type" value="Genomic_DNA"/>
</dbReference>
<feature type="transmembrane region" description="Helical" evidence="1">
    <location>
        <begin position="164"/>
        <end position="186"/>
    </location>
</feature>
<feature type="transmembrane region" description="Helical" evidence="1">
    <location>
        <begin position="37"/>
        <end position="59"/>
    </location>
</feature>
<name>A0A937VXX8_UNCTE</name>
<feature type="transmembrane region" description="Helical" evidence="1">
    <location>
        <begin position="12"/>
        <end position="30"/>
    </location>
</feature>
<dbReference type="Proteomes" id="UP000712673">
    <property type="component" value="Unassembled WGS sequence"/>
</dbReference>
<sequence>MARLGWRFFGDVTITWAIAAHLNALLAGLLTGTLQRAWLLPIALLQGCGATIITVGLSGGVSTGAGLSVIGVAYALLVWRLGVMLLQHPVVQRLAQVAHLHGDRLQLERLLHATACSITLLNIACLLLVYGVWIPHSAYLLALGLSVLFWALTGQYYDRPWQRYLALESTMFGAVLVYSWLVYVPFASSPLLFSGLDGFLRAPGLGFTCVLLSIGLYLVRRMLQHWPVVSAATMPQPYAVWRTELHQYEEPLHVVMRQMALLAALLAYRIVLPSLTGIAYTAGFAPLAVLGCAGGSLLLVNHGRRPAWLSLLGLGCVLLAALGSQSLAWHGTPVTAFWFGVPGYTEQWLTLAILAGGLASLAQYARQHTGWLQSYPPILAWAAWGTYGWALLGLSRSGHCSPGNRPGPLPGYFWP</sequence>
<feature type="transmembrane region" description="Helical" evidence="1">
    <location>
        <begin position="348"/>
        <end position="365"/>
    </location>
</feature>
<protein>
    <submittedName>
        <fullName evidence="2">Uncharacterized protein</fullName>
    </submittedName>
</protein>
<keyword evidence="1" id="KW-1133">Transmembrane helix</keyword>
<evidence type="ECO:0000256" key="1">
    <source>
        <dbReference type="SAM" id="Phobius"/>
    </source>
</evidence>
<comment type="caution">
    <text evidence="2">The sequence shown here is derived from an EMBL/GenBank/DDBJ whole genome shotgun (WGS) entry which is preliminary data.</text>
</comment>
<proteinExistence type="predicted"/>
<organism evidence="2 3">
    <name type="scientific">Tectimicrobiota bacterium</name>
    <dbReference type="NCBI Taxonomy" id="2528274"/>
    <lineage>
        <taxon>Bacteria</taxon>
        <taxon>Pseudomonadati</taxon>
        <taxon>Nitrospinota/Tectimicrobiota group</taxon>
        <taxon>Candidatus Tectimicrobiota</taxon>
    </lineage>
</organism>
<feature type="transmembrane region" description="Helical" evidence="1">
    <location>
        <begin position="110"/>
        <end position="133"/>
    </location>
</feature>
<feature type="transmembrane region" description="Helical" evidence="1">
    <location>
        <begin position="278"/>
        <end position="300"/>
    </location>
</feature>
<evidence type="ECO:0000313" key="3">
    <source>
        <dbReference type="Proteomes" id="UP000712673"/>
    </source>
</evidence>
<dbReference type="AlphaFoldDB" id="A0A937VXX8"/>
<keyword evidence="1" id="KW-0472">Membrane</keyword>
<evidence type="ECO:0000313" key="2">
    <source>
        <dbReference type="EMBL" id="MBM3223143.1"/>
    </source>
</evidence>
<feature type="transmembrane region" description="Helical" evidence="1">
    <location>
        <begin position="65"/>
        <end position="86"/>
    </location>
</feature>
<feature type="transmembrane region" description="Helical" evidence="1">
    <location>
        <begin position="139"/>
        <end position="157"/>
    </location>
</feature>